<proteinExistence type="predicted"/>
<accession>A0ABU0JVD4</accession>
<gene>
    <name evidence="1" type="ORF">QO000_000024</name>
</gene>
<comment type="caution">
    <text evidence="1">The sequence shown here is derived from an EMBL/GenBank/DDBJ whole genome shotgun (WGS) entry which is preliminary data.</text>
</comment>
<evidence type="ECO:0000313" key="2">
    <source>
        <dbReference type="Proteomes" id="UP001226720"/>
    </source>
</evidence>
<dbReference type="GeneID" id="301327360"/>
<keyword evidence="2" id="KW-1185">Reference proteome</keyword>
<protein>
    <submittedName>
        <fullName evidence="1">Uncharacterized protein</fullName>
    </submittedName>
</protein>
<dbReference type="RefSeq" id="WP_301551815.1">
    <property type="nucleotide sequence ID" value="NZ_JAQRMZ010000005.1"/>
</dbReference>
<dbReference type="EMBL" id="JAUSWM010000001">
    <property type="protein sequence ID" value="MDQ0481071.1"/>
    <property type="molecule type" value="Genomic_DNA"/>
</dbReference>
<name>A0ABU0JVD4_9BACL</name>
<reference evidence="1" key="1">
    <citation type="submission" date="2023-07" db="EMBL/GenBank/DDBJ databases">
        <title>Genomic Encyclopedia of Type Strains, Phase IV (KMG-IV): sequencing the most valuable type-strain genomes for metagenomic binning, comparative biology and taxonomic classification.</title>
        <authorList>
            <person name="Goeker M."/>
        </authorList>
    </citation>
    <scope>NUCLEOTIDE SEQUENCE [LARGE SCALE GENOMIC DNA]</scope>
    <source>
        <strain evidence="1">JSM 076093</strain>
    </source>
</reference>
<evidence type="ECO:0000313" key="1">
    <source>
        <dbReference type="EMBL" id="MDQ0481071.1"/>
    </source>
</evidence>
<sequence>MKAKDECTITSWADYLRTISHIINVIKMTEDYSYLQPEFVRNDTDNVLLFCVQMKDSNMMEVVALDKGQSMMDVADFHRIKDVEGIINDTGEITKLTGIAHALFQKQNWVTDVLCEWRISKKDPGLVDENCRIINREDFIKKHPEWERCFERIPPDKKVEFEPSCGDYGFDRCEPDDIGTDHRGGGGNGSSGSDLNSIIGPIELPGGLFQVGYESLTHYIVSPNFEGVSPAGWHYPINHYNRLGYDGQSHGYYGQHIMDCHYIEGSGPAPHGIYQNLNVLISGKIRFGVHVNRRNGPEDAEICIAIWSLNKHKSISKKYRVPVGSWFDCYVDAEVDQEDRLRIEIYLPEEGISYHLGGAYIIRQIRNKN</sequence>
<dbReference type="Proteomes" id="UP001226720">
    <property type="component" value="Unassembled WGS sequence"/>
</dbReference>
<organism evidence="1 2">
    <name type="scientific">Guptibacillus hwajinpoensis</name>
    <dbReference type="NCBI Taxonomy" id="208199"/>
    <lineage>
        <taxon>Bacteria</taxon>
        <taxon>Bacillati</taxon>
        <taxon>Bacillota</taxon>
        <taxon>Bacilli</taxon>
        <taxon>Bacillales</taxon>
        <taxon>Guptibacillaceae</taxon>
        <taxon>Guptibacillus</taxon>
    </lineage>
</organism>